<dbReference type="AlphaFoldDB" id="A0A168NNE8"/>
<dbReference type="STRING" id="494026.PGLA_00785"/>
<gene>
    <name evidence="2" type="ORF">PGLA_00785</name>
</gene>
<dbReference type="NCBIfam" id="NF005379">
    <property type="entry name" value="PRK06922.1"/>
    <property type="match status" value="1"/>
</dbReference>
<keyword evidence="2" id="KW-0808">Transferase</keyword>
<dbReference type="SUPFAM" id="SSF53335">
    <property type="entry name" value="S-adenosyl-L-methionine-dependent methyltransferases"/>
    <property type="match status" value="1"/>
</dbReference>
<reference evidence="2 3" key="1">
    <citation type="submission" date="2016-03" db="EMBL/GenBank/DDBJ databases">
        <title>Draft genome sequence of Paenibacillus glacialis DSM 22343.</title>
        <authorList>
            <person name="Shin S.-K."/>
            <person name="Yi H."/>
        </authorList>
    </citation>
    <scope>NUCLEOTIDE SEQUENCE [LARGE SCALE GENOMIC DNA]</scope>
    <source>
        <strain evidence="2 3">DSM 22343</strain>
    </source>
</reference>
<dbReference type="InterPro" id="IPR013217">
    <property type="entry name" value="Methyltransf_12"/>
</dbReference>
<dbReference type="GO" id="GO:0008168">
    <property type="term" value="F:methyltransferase activity"/>
    <property type="evidence" value="ECO:0007669"/>
    <property type="project" value="UniProtKB-KW"/>
</dbReference>
<dbReference type="PANTHER" id="PTHR43591:SF24">
    <property type="entry name" value="2-METHOXY-6-POLYPRENYL-1,4-BENZOQUINOL METHYLASE, MITOCHONDRIAL"/>
    <property type="match status" value="1"/>
</dbReference>
<dbReference type="PANTHER" id="PTHR43591">
    <property type="entry name" value="METHYLTRANSFERASE"/>
    <property type="match status" value="1"/>
</dbReference>
<dbReference type="Pfam" id="PF08242">
    <property type="entry name" value="Methyltransf_12"/>
    <property type="match status" value="1"/>
</dbReference>
<evidence type="ECO:0000259" key="1">
    <source>
        <dbReference type="Pfam" id="PF08242"/>
    </source>
</evidence>
<keyword evidence="3" id="KW-1185">Reference proteome</keyword>
<organism evidence="2 3">
    <name type="scientific">Paenibacillus glacialis</name>
    <dbReference type="NCBI Taxonomy" id="494026"/>
    <lineage>
        <taxon>Bacteria</taxon>
        <taxon>Bacillati</taxon>
        <taxon>Bacillota</taxon>
        <taxon>Bacilli</taxon>
        <taxon>Bacillales</taxon>
        <taxon>Paenibacillaceae</taxon>
        <taxon>Paenibacillus</taxon>
    </lineage>
</organism>
<name>A0A168NNE8_9BACL</name>
<comment type="caution">
    <text evidence="2">The sequence shown here is derived from an EMBL/GenBank/DDBJ whole genome shotgun (WGS) entry which is preliminary data.</text>
</comment>
<evidence type="ECO:0000313" key="2">
    <source>
        <dbReference type="EMBL" id="OAB45965.1"/>
    </source>
</evidence>
<protein>
    <submittedName>
        <fullName evidence="2">Methyltransferase</fullName>
    </submittedName>
</protein>
<dbReference type="GO" id="GO:0032259">
    <property type="term" value="P:methylation"/>
    <property type="evidence" value="ECO:0007669"/>
    <property type="project" value="UniProtKB-KW"/>
</dbReference>
<proteinExistence type="predicted"/>
<dbReference type="CDD" id="cd02440">
    <property type="entry name" value="AdoMet_MTases"/>
    <property type="match status" value="1"/>
</dbReference>
<dbReference type="OrthoDB" id="5106431at2"/>
<dbReference type="Gene3D" id="3.40.50.150">
    <property type="entry name" value="Vaccinia Virus protein VP39"/>
    <property type="match status" value="1"/>
</dbReference>
<evidence type="ECO:0000313" key="3">
    <source>
        <dbReference type="Proteomes" id="UP000076967"/>
    </source>
</evidence>
<dbReference type="EMBL" id="LVJH01000002">
    <property type="protein sequence ID" value="OAB45965.1"/>
    <property type="molecule type" value="Genomic_DNA"/>
</dbReference>
<keyword evidence="2" id="KW-0489">Methyltransferase</keyword>
<accession>A0A168NNE8</accession>
<sequence>MLKSLTIIKAFRQGDRSVLQQNTWLEMITSAEERIVNLERVTSIKEMAEVNPVLDYVERTLEILDKLSLSFWVKEILEEVLIWSEVAKGGTVKDRLAWQAEGINLFVHNVGSSHLYNKYAVVARTDRTDVIHTLIATHGLVGQFLRGEVLFEDNSPLTDLTLDRMLSPEELHHILVPLNRCIITGVSPELWNEVRLDVERIIRNISDHHDLEPEGIVNRLRKLRTAAIRRGEPFEAEIVTLRNHIDIEKEFMRLEDHTLWFVEAALQDFTLEEFMKVFLFLYHNDDIERIRHISFEPLMNTMYYDYKGLKRLNVYKKRIIEKYLQECSWESIRCGKFPDNPHLIHELTLNKELPDTLFFTFTFSSSAEKLIEFCIEAEKSPLYEKAVLLLFDLFDLRRDAYDRFHNEEEYLADMNQTSDYKKVLLDHIVGHKVLDIGPGGGVLLDLMEQEMPHLEPIGIDISSNVIEALERKRLLEGHHWKVMKGDALKLQEYVEPGSIDSVIFSSILHELYSYIPYNGHKFNHDTVAAALASAYDVLAPGGRIIIRDGIMTEPTNQKRRIVFHEPDGIVWLRRYAHDFSGRSIQFEELNDHEAIVPINDAMEFLYTYTWGEDAYVHEIQEQFGYFTPSQYTAFITETLGKEANILVSRHYLQKGYTEALGQRVTLFDEQGNRVPLPDSTCLFVIEKPYE</sequence>
<dbReference type="Proteomes" id="UP000076967">
    <property type="component" value="Unassembled WGS sequence"/>
</dbReference>
<feature type="domain" description="Methyltransferase type 12" evidence="1">
    <location>
        <begin position="434"/>
        <end position="544"/>
    </location>
</feature>
<dbReference type="RefSeq" id="WP_068527334.1">
    <property type="nucleotide sequence ID" value="NZ_LVJH01000002.1"/>
</dbReference>
<dbReference type="InterPro" id="IPR029063">
    <property type="entry name" value="SAM-dependent_MTases_sf"/>
</dbReference>